<reference evidence="2 3" key="1">
    <citation type="submission" date="2013-08" db="EMBL/GenBank/DDBJ databases">
        <authorList>
            <person name="Weinstock G."/>
            <person name="Sodergren E."/>
            <person name="Wylie T."/>
            <person name="Fulton L."/>
            <person name="Fulton R."/>
            <person name="Fronick C."/>
            <person name="O'Laughlin M."/>
            <person name="Godfrey J."/>
            <person name="Miner T."/>
            <person name="Herter B."/>
            <person name="Appelbaum E."/>
            <person name="Cordes M."/>
            <person name="Lek S."/>
            <person name="Wollam A."/>
            <person name="Pepin K.H."/>
            <person name="Palsikar V.B."/>
            <person name="Mitreva M."/>
            <person name="Wilson R.K."/>
        </authorList>
    </citation>
    <scope>NUCLEOTIDE SEQUENCE [LARGE SCALE GENOMIC DNA]</scope>
    <source>
        <strain evidence="2 3">ATCC 15930</strain>
    </source>
</reference>
<gene>
    <name evidence="2" type="ORF">HMPREF1991_00227</name>
</gene>
<dbReference type="Proteomes" id="UP000027442">
    <property type="component" value="Unassembled WGS sequence"/>
</dbReference>
<accession>A0A069QLE3</accession>
<keyword evidence="1" id="KW-0472">Membrane</keyword>
<keyword evidence="3" id="KW-1185">Reference proteome</keyword>
<keyword evidence="1" id="KW-1133">Transmembrane helix</keyword>
<keyword evidence="1" id="KW-0812">Transmembrane</keyword>
<evidence type="ECO:0000313" key="2">
    <source>
        <dbReference type="EMBL" id="KDR53620.1"/>
    </source>
</evidence>
<organism evidence="2 3">
    <name type="scientific">Hoylesella loescheii DSM 19665 = JCM 12249 = ATCC 15930</name>
    <dbReference type="NCBI Taxonomy" id="1122985"/>
    <lineage>
        <taxon>Bacteria</taxon>
        <taxon>Pseudomonadati</taxon>
        <taxon>Bacteroidota</taxon>
        <taxon>Bacteroidia</taxon>
        <taxon>Bacteroidales</taxon>
        <taxon>Prevotellaceae</taxon>
        <taxon>Hoylesella</taxon>
    </lineage>
</organism>
<feature type="transmembrane region" description="Helical" evidence="1">
    <location>
        <begin position="20"/>
        <end position="39"/>
    </location>
</feature>
<name>A0A069QLE3_HOYLO</name>
<dbReference type="EMBL" id="JNGW01000013">
    <property type="protein sequence ID" value="KDR53620.1"/>
    <property type="molecule type" value="Genomic_DNA"/>
</dbReference>
<evidence type="ECO:0000256" key="1">
    <source>
        <dbReference type="SAM" id="Phobius"/>
    </source>
</evidence>
<evidence type="ECO:0000313" key="3">
    <source>
        <dbReference type="Proteomes" id="UP000027442"/>
    </source>
</evidence>
<dbReference type="HOGENOM" id="CLU_3139158_0_0_10"/>
<dbReference type="AlphaFoldDB" id="A0A069QLE3"/>
<protein>
    <submittedName>
        <fullName evidence="2">Uncharacterized protein</fullName>
    </submittedName>
</protein>
<sequence length="49" mass="5714">MIILYDKDILGKSIKFFPHLLPFCMIIMSVEFNCLTLYAENYAKVVKKA</sequence>
<proteinExistence type="predicted"/>
<dbReference type="PATRIC" id="fig|1122985.7.peg.237"/>
<comment type="caution">
    <text evidence="2">The sequence shown here is derived from an EMBL/GenBank/DDBJ whole genome shotgun (WGS) entry which is preliminary data.</text>
</comment>